<accession>A0A1B8PP82</accession>
<dbReference type="EMBL" id="CP024176">
    <property type="protein sequence ID" value="ATW70628.1"/>
    <property type="molecule type" value="Genomic_DNA"/>
</dbReference>
<gene>
    <name evidence="1" type="ORF">YHS_11175</name>
</gene>
<reference evidence="1" key="1">
    <citation type="submission" date="2017-11" db="EMBL/GenBank/DDBJ databases">
        <title>Complete Genome Sequence from Moraxella oslensis YHS isolated from human skin.</title>
        <authorList>
            <person name="Lee K."/>
            <person name="Lim J.Y."/>
            <person name="Hwang I."/>
        </authorList>
    </citation>
    <scope>NUCLEOTIDE SEQUENCE</scope>
    <source>
        <strain evidence="1">YHS</strain>
    </source>
</reference>
<dbReference type="AlphaFoldDB" id="A0A1B8PP82"/>
<dbReference type="OrthoDB" id="6647226at2"/>
<proteinExistence type="predicted"/>
<sequence length="166" mass="19135">MLTQVDKKTLFQDRYQALIMPVPVSGIFRHRALLKYQSLYPEHYTVYKQACERSQLLLGDVLQFTPQRDLAGMAVGGALSKPQFIVDMAITEFAENPPHVEYIVSALQKLEKIVFDWGRYQGIRRVAILASDELILPKDKSFDEDILPLMEKYLQPVSNLNVMVYR</sequence>
<name>A0A1B8PP82_FAUOS</name>
<protein>
    <submittedName>
        <fullName evidence="1">Uncharacterized protein</fullName>
    </submittedName>
</protein>
<evidence type="ECO:0000313" key="1">
    <source>
        <dbReference type="EMBL" id="ATW70628.1"/>
    </source>
</evidence>
<organism evidence="1">
    <name type="scientific">Faucicola osloensis</name>
    <name type="common">Moraxella osloensis</name>
    <dbReference type="NCBI Taxonomy" id="34062"/>
    <lineage>
        <taxon>Bacteria</taxon>
        <taxon>Pseudomonadati</taxon>
        <taxon>Pseudomonadota</taxon>
        <taxon>Gammaproteobacteria</taxon>
        <taxon>Moraxellales</taxon>
        <taxon>Moraxellaceae</taxon>
        <taxon>Faucicola</taxon>
    </lineage>
</organism>